<keyword evidence="7" id="KW-0862">Zinc</keyword>
<name>A0A1P8U5A2_9MICO</name>
<dbReference type="InterPro" id="IPR010979">
    <property type="entry name" value="Ribosomal_uS13-like_H2TH"/>
</dbReference>
<evidence type="ECO:0000256" key="4">
    <source>
        <dbReference type="ARBA" id="ARBA00022763"/>
    </source>
</evidence>
<dbReference type="OrthoDB" id="9800855at2"/>
<dbReference type="Proteomes" id="UP000187185">
    <property type="component" value="Chromosome"/>
</dbReference>
<evidence type="ECO:0000313" key="16">
    <source>
        <dbReference type="EMBL" id="APZ33279.1"/>
    </source>
</evidence>
<evidence type="ECO:0000256" key="2">
    <source>
        <dbReference type="ARBA" id="ARBA00009409"/>
    </source>
</evidence>
<dbReference type="InterPro" id="IPR015886">
    <property type="entry name" value="H2TH_FPG"/>
</dbReference>
<keyword evidence="6" id="KW-0378">Hydrolase</keyword>
<dbReference type="STRING" id="36805.BOH66_02465"/>
<gene>
    <name evidence="16" type="ORF">BOH66_02465</name>
</gene>
<feature type="domain" description="Formamidopyrimidine-DNA glycosylase catalytic" evidence="15">
    <location>
        <begin position="2"/>
        <end position="152"/>
    </location>
</feature>
<keyword evidence="4" id="KW-0227">DNA damage</keyword>
<keyword evidence="12" id="KW-0326">Glycosidase</keyword>
<evidence type="ECO:0000256" key="10">
    <source>
        <dbReference type="ARBA" id="ARBA00023239"/>
    </source>
</evidence>
<dbReference type="EMBL" id="CP018762">
    <property type="protein sequence ID" value="APZ33279.1"/>
    <property type="molecule type" value="Genomic_DNA"/>
</dbReference>
<evidence type="ECO:0000256" key="3">
    <source>
        <dbReference type="ARBA" id="ARBA00022723"/>
    </source>
</evidence>
<dbReference type="InterPro" id="IPR000214">
    <property type="entry name" value="Znf_DNA_glyclase/AP_lyase"/>
</dbReference>
<evidence type="ECO:0000256" key="5">
    <source>
        <dbReference type="ARBA" id="ARBA00022771"/>
    </source>
</evidence>
<proteinExistence type="inferred from homology"/>
<sequence>MPESPEVDALAGFLRTHIVGRQIAGLELVEYGALKTRGRLTSELVGRAVTGIRRFGKHLAIDTEGPSLVVSFGRAGWMRWSGEPTTDAATTTTATAASTDATGGAAASTDATPTAATDAAKLTTATTSAPTIAVLSFADGTELLLTDGGTWLSLGLWIVDEPAEVPAIAKLGPDPASADDTADQLDGVLAGRRKQLKALLQEQERLTGIGNAYSDEILHAARLFPLTHATDLDEAQRAALFAAVRSVLGGAFARQRSVPIDELKARKVAAMAVHGRTGEQCPDCGGTVADVPGSKGAAQYCPVCQPER</sequence>
<feature type="domain" description="FPG-type" evidence="14">
    <location>
        <begin position="272"/>
        <end position="306"/>
    </location>
</feature>
<dbReference type="SUPFAM" id="SSF81624">
    <property type="entry name" value="N-terminal domain of MutM-like DNA repair proteins"/>
    <property type="match status" value="1"/>
</dbReference>
<dbReference type="AlphaFoldDB" id="A0A1P8U5A2"/>
<organism evidence="16 17">
    <name type="scientific">Microbacterium aurum</name>
    <dbReference type="NCBI Taxonomy" id="36805"/>
    <lineage>
        <taxon>Bacteria</taxon>
        <taxon>Bacillati</taxon>
        <taxon>Actinomycetota</taxon>
        <taxon>Actinomycetes</taxon>
        <taxon>Micrococcales</taxon>
        <taxon>Microbacteriaceae</taxon>
        <taxon>Microbacterium</taxon>
    </lineage>
</organism>
<dbReference type="SMART" id="SM01232">
    <property type="entry name" value="H2TH"/>
    <property type="match status" value="1"/>
</dbReference>
<dbReference type="Gene3D" id="1.10.8.50">
    <property type="match status" value="1"/>
</dbReference>
<dbReference type="KEGG" id="maur:BOH66_02465"/>
<dbReference type="PANTHER" id="PTHR22993:SF9">
    <property type="entry name" value="FORMAMIDOPYRIMIDINE-DNA GLYCOSYLASE"/>
    <property type="match status" value="1"/>
</dbReference>
<protein>
    <submittedName>
        <fullName evidence="16">Uncharacterized protein</fullName>
    </submittedName>
</protein>
<evidence type="ECO:0000256" key="13">
    <source>
        <dbReference type="PROSITE-ProRule" id="PRU00391"/>
    </source>
</evidence>
<accession>A0A1P8U5A2</accession>
<dbReference type="Pfam" id="PF01149">
    <property type="entry name" value="Fapy_DNA_glyco"/>
    <property type="match status" value="1"/>
</dbReference>
<evidence type="ECO:0000259" key="15">
    <source>
        <dbReference type="PROSITE" id="PS51068"/>
    </source>
</evidence>
<evidence type="ECO:0000256" key="6">
    <source>
        <dbReference type="ARBA" id="ARBA00022801"/>
    </source>
</evidence>
<evidence type="ECO:0000256" key="8">
    <source>
        <dbReference type="ARBA" id="ARBA00023125"/>
    </source>
</evidence>
<keyword evidence="11" id="KW-0511">Multifunctional enzyme</keyword>
<dbReference type="SUPFAM" id="SSF46946">
    <property type="entry name" value="S13-like H2TH domain"/>
    <property type="match status" value="1"/>
</dbReference>
<keyword evidence="9" id="KW-0234">DNA repair</keyword>
<dbReference type="Pfam" id="PF06831">
    <property type="entry name" value="H2TH"/>
    <property type="match status" value="1"/>
</dbReference>
<keyword evidence="8" id="KW-0238">DNA-binding</keyword>
<keyword evidence="17" id="KW-1185">Reference proteome</keyword>
<dbReference type="SUPFAM" id="SSF57716">
    <property type="entry name" value="Glucocorticoid receptor-like (DNA-binding domain)"/>
    <property type="match status" value="1"/>
</dbReference>
<dbReference type="PROSITE" id="PS51066">
    <property type="entry name" value="ZF_FPG_2"/>
    <property type="match status" value="1"/>
</dbReference>
<dbReference type="RefSeq" id="WP_076688977.1">
    <property type="nucleotide sequence ID" value="NZ_CP018762.1"/>
</dbReference>
<dbReference type="GO" id="GO:0003906">
    <property type="term" value="F:DNA-(apurinic or apyrimidinic site) endonuclease activity"/>
    <property type="evidence" value="ECO:0007669"/>
    <property type="project" value="InterPro"/>
</dbReference>
<evidence type="ECO:0000256" key="12">
    <source>
        <dbReference type="ARBA" id="ARBA00023295"/>
    </source>
</evidence>
<comment type="catalytic activity">
    <reaction evidence="1">
        <text>Hydrolysis of DNA containing ring-opened 7-methylguanine residues, releasing 2,6-diamino-4-hydroxy-5-(N-methyl)formamidopyrimidine.</text>
        <dbReference type="EC" id="3.2.2.23"/>
    </reaction>
</comment>
<dbReference type="Gene3D" id="3.20.190.10">
    <property type="entry name" value="MutM-like, N-terminal"/>
    <property type="match status" value="1"/>
</dbReference>
<dbReference type="SMART" id="SM00898">
    <property type="entry name" value="Fapy_DNA_glyco"/>
    <property type="match status" value="1"/>
</dbReference>
<evidence type="ECO:0000259" key="14">
    <source>
        <dbReference type="PROSITE" id="PS51066"/>
    </source>
</evidence>
<dbReference type="InterPro" id="IPR012319">
    <property type="entry name" value="FPG_cat"/>
</dbReference>
<dbReference type="GO" id="GO:0003684">
    <property type="term" value="F:damaged DNA binding"/>
    <property type="evidence" value="ECO:0007669"/>
    <property type="project" value="InterPro"/>
</dbReference>
<dbReference type="GO" id="GO:0006284">
    <property type="term" value="P:base-excision repair"/>
    <property type="evidence" value="ECO:0007669"/>
    <property type="project" value="InterPro"/>
</dbReference>
<dbReference type="PROSITE" id="PS51068">
    <property type="entry name" value="FPG_CAT"/>
    <property type="match status" value="1"/>
</dbReference>
<keyword evidence="3" id="KW-0479">Metal-binding</keyword>
<reference evidence="16 17" key="1">
    <citation type="submission" date="2016-12" db="EMBL/GenBank/DDBJ databases">
        <title>Complete genome sequence of Microbacterium aurum KACC 15219.</title>
        <authorList>
            <person name="Jung Y."/>
            <person name="Shin J.-H."/>
            <person name="Lee Y.-J."/>
            <person name="Yi H."/>
            <person name="Bahn Y.-S."/>
            <person name="Kim J.F."/>
            <person name="Lee D.-W."/>
        </authorList>
    </citation>
    <scope>NUCLEOTIDE SEQUENCE [LARGE SCALE GENOMIC DNA]</scope>
    <source>
        <strain evidence="16 17">KACC 15219</strain>
    </source>
</reference>
<keyword evidence="5 13" id="KW-0863">Zinc-finger</keyword>
<evidence type="ECO:0000313" key="17">
    <source>
        <dbReference type="Proteomes" id="UP000187185"/>
    </source>
</evidence>
<evidence type="ECO:0000256" key="11">
    <source>
        <dbReference type="ARBA" id="ARBA00023268"/>
    </source>
</evidence>
<evidence type="ECO:0000256" key="1">
    <source>
        <dbReference type="ARBA" id="ARBA00001668"/>
    </source>
</evidence>
<evidence type="ECO:0000256" key="9">
    <source>
        <dbReference type="ARBA" id="ARBA00023204"/>
    </source>
</evidence>
<dbReference type="GO" id="GO:0016829">
    <property type="term" value="F:lyase activity"/>
    <property type="evidence" value="ECO:0007669"/>
    <property type="project" value="UniProtKB-KW"/>
</dbReference>
<dbReference type="GO" id="GO:0034039">
    <property type="term" value="F:8-oxo-7,8-dihydroguanine DNA N-glycosylase activity"/>
    <property type="evidence" value="ECO:0007669"/>
    <property type="project" value="TreeGrafter"/>
</dbReference>
<dbReference type="InterPro" id="IPR035937">
    <property type="entry name" value="FPG_N"/>
</dbReference>
<comment type="similarity">
    <text evidence="2">Belongs to the FPG family.</text>
</comment>
<keyword evidence="10" id="KW-0456">Lyase</keyword>
<dbReference type="PANTHER" id="PTHR22993">
    <property type="entry name" value="FORMAMIDOPYRIMIDINE-DNA GLYCOSYLASE"/>
    <property type="match status" value="1"/>
</dbReference>
<dbReference type="GO" id="GO:0008270">
    <property type="term" value="F:zinc ion binding"/>
    <property type="evidence" value="ECO:0007669"/>
    <property type="project" value="UniProtKB-KW"/>
</dbReference>
<evidence type="ECO:0000256" key="7">
    <source>
        <dbReference type="ARBA" id="ARBA00022833"/>
    </source>
</evidence>